<dbReference type="EMBL" id="MKIR01000002">
    <property type="protein sequence ID" value="OFI50234.1"/>
    <property type="molecule type" value="Genomic_DNA"/>
</dbReference>
<accession>A0A1E8GPR2</accession>
<proteinExistence type="predicted"/>
<dbReference type="RefSeq" id="WP_070791454.1">
    <property type="nucleotide sequence ID" value="NZ_MKIR01000002.1"/>
</dbReference>
<protein>
    <recommendedName>
        <fullName evidence="3">Knr4/Smi1-like domain-containing protein</fullName>
    </recommendedName>
</protein>
<evidence type="ECO:0008006" key="3">
    <source>
        <dbReference type="Google" id="ProtNLM"/>
    </source>
</evidence>
<gene>
    <name evidence="1" type="ORF">BG261_08925</name>
</gene>
<dbReference type="SUPFAM" id="SSF160631">
    <property type="entry name" value="SMI1/KNR4-like"/>
    <property type="match status" value="1"/>
</dbReference>
<reference evidence="2" key="1">
    <citation type="submission" date="2016-09" db="EMBL/GenBank/DDBJ databases">
        <title>Draft genome sequence of a novel species of the family Streptococcaceae isolated from flowers.</title>
        <authorList>
            <person name="Chuah L.-O."/>
            <person name="Yap K.-P."/>
            <person name="Thong K.L."/>
            <person name="Liong M.T."/>
            <person name="Ahmad R."/>
            <person name="Rusul G."/>
        </authorList>
    </citation>
    <scope>NUCLEOTIDE SEQUENCE [LARGE SCALE GENOMIC DNA]</scope>
    <source>
        <strain evidence="2">DF1</strain>
    </source>
</reference>
<comment type="caution">
    <text evidence="1">The sequence shown here is derived from an EMBL/GenBank/DDBJ whole genome shotgun (WGS) entry which is preliminary data.</text>
</comment>
<dbReference type="AlphaFoldDB" id="A0A1E8GPR2"/>
<evidence type="ECO:0000313" key="1">
    <source>
        <dbReference type="EMBL" id="OFI50234.1"/>
    </source>
</evidence>
<name>A0A1E8GPR2_9LACT</name>
<keyword evidence="2" id="KW-1185">Reference proteome</keyword>
<dbReference type="InterPro" id="IPR037883">
    <property type="entry name" value="Knr4/Smi1-like_sf"/>
</dbReference>
<sequence>MENKNNKLDILFNKMKKLSKNSDDYFIQSVVDGTVIELSNEFYKPASDDDIKILKNLDFPTEYIDLFTYSNGFKLFHAKYDGLYIGCKLSFYSISEMLFEKKFNDESGFFPNYEFTYPVATLQDTATLYINTEKFNNNQYILIVDVEGENYYYNGTIIDWLNLYTFSFGEIYK</sequence>
<evidence type="ECO:0000313" key="2">
    <source>
        <dbReference type="Proteomes" id="UP000178622"/>
    </source>
</evidence>
<organism evidence="1 2">
    <name type="scientific">Floricoccus tropicus</name>
    <dbReference type="NCBI Taxonomy" id="1859473"/>
    <lineage>
        <taxon>Bacteria</taxon>
        <taxon>Bacillati</taxon>
        <taxon>Bacillota</taxon>
        <taxon>Bacilli</taxon>
        <taxon>Lactobacillales</taxon>
        <taxon>Streptococcaceae</taxon>
        <taxon>Floricoccus</taxon>
    </lineage>
</organism>
<dbReference type="Proteomes" id="UP000178622">
    <property type="component" value="Unassembled WGS sequence"/>
</dbReference>